<dbReference type="PANTHER" id="PTHR42747">
    <property type="entry name" value="NITRONATE MONOOXYGENASE-RELATED"/>
    <property type="match status" value="1"/>
</dbReference>
<accession>A0A380MI19</accession>
<keyword evidence="7" id="KW-0503">Monooxygenase</keyword>
<dbReference type="InterPro" id="IPR013785">
    <property type="entry name" value="Aldolase_TIM"/>
</dbReference>
<evidence type="ECO:0000256" key="7">
    <source>
        <dbReference type="ARBA" id="ARBA00023033"/>
    </source>
</evidence>
<keyword evidence="5" id="KW-0288">FMN</keyword>
<protein>
    <recommendedName>
        <fullName evidence="8">Propionate 3-nitronate monooxygenase</fullName>
    </recommendedName>
</protein>
<dbReference type="OrthoDB" id="7067080at2"/>
<dbReference type="InterPro" id="IPR004136">
    <property type="entry name" value="NMO"/>
</dbReference>
<keyword evidence="6" id="KW-0560">Oxidoreductase</keyword>
<dbReference type="SUPFAM" id="SSF51412">
    <property type="entry name" value="Inosine monophosphate dehydrogenase (IMPDH)"/>
    <property type="match status" value="1"/>
</dbReference>
<reference evidence="10 11" key="1">
    <citation type="submission" date="2018-06" db="EMBL/GenBank/DDBJ databases">
        <authorList>
            <consortium name="Pathogen Informatics"/>
            <person name="Doyle S."/>
        </authorList>
    </citation>
    <scope>NUCLEOTIDE SEQUENCE [LARGE SCALE GENOMIC DNA]</scope>
    <source>
        <strain evidence="10 11">NCTC10717</strain>
    </source>
</reference>
<keyword evidence="11" id="KW-1185">Reference proteome</keyword>
<evidence type="ECO:0000313" key="10">
    <source>
        <dbReference type="EMBL" id="SUO91428.1"/>
    </source>
</evidence>
<dbReference type="GO" id="GO:0018580">
    <property type="term" value="F:nitronate monooxygenase activity"/>
    <property type="evidence" value="ECO:0007669"/>
    <property type="project" value="InterPro"/>
</dbReference>
<dbReference type="GO" id="GO:0009636">
    <property type="term" value="P:response to toxic substance"/>
    <property type="evidence" value="ECO:0007669"/>
    <property type="project" value="UniProtKB-KW"/>
</dbReference>
<dbReference type="AlphaFoldDB" id="A0A380MI19"/>
<evidence type="ECO:0000256" key="5">
    <source>
        <dbReference type="ARBA" id="ARBA00022643"/>
    </source>
</evidence>
<dbReference type="Gene3D" id="3.20.20.70">
    <property type="entry name" value="Aldolase class I"/>
    <property type="match status" value="1"/>
</dbReference>
<dbReference type="CDD" id="cd04730">
    <property type="entry name" value="NPD_like"/>
    <property type="match status" value="1"/>
</dbReference>
<evidence type="ECO:0000256" key="4">
    <source>
        <dbReference type="ARBA" id="ARBA00022630"/>
    </source>
</evidence>
<evidence type="ECO:0000256" key="8">
    <source>
        <dbReference type="ARBA" id="ARBA00031155"/>
    </source>
</evidence>
<comment type="similarity">
    <text evidence="2">Belongs to the nitronate monooxygenase family. NMO class I subfamily.</text>
</comment>
<name>A0A380MI19_9GAMM</name>
<dbReference type="EMBL" id="UHIA01000003">
    <property type="protein sequence ID" value="SUO91428.1"/>
    <property type="molecule type" value="Genomic_DNA"/>
</dbReference>
<keyword evidence="4" id="KW-0285">Flavoprotein</keyword>
<sequence length="338" mass="37839">MAFLDNALTQSLDLRTPLWQAPLPFELISSQTTGEISAAGALGIITIGESGNCRQLQDALAQYGEYHQQPGICFSHRLPQSPHWQIPQDAQGQLQHLAHQYQIDYPLPKNDHFLDLLDTAIQASPRLIGFANGIPEKDTIAFIQSQQIPTFAICHSVAEAIAAADFGIDYLVLQGVEAGGEQHRFENALPELRQSALALLQQVRNHVSLPIVLWGDFTHGADIVGALLAGAQAVMLDRPLLQCTLSAEQIEVLKKSSEYDFRTDYRFTNRALRYLPIKTDTPNLDYLDPMLRQVFMEHYFRQYPEAKPLSMSVSANQLPTTLHQLLNSLNEQMRHYLG</sequence>
<proteinExistence type="inferred from homology"/>
<evidence type="ECO:0000256" key="9">
    <source>
        <dbReference type="ARBA" id="ARBA00049401"/>
    </source>
</evidence>
<comment type="cofactor">
    <cofactor evidence="1">
        <name>FMN</name>
        <dbReference type="ChEBI" id="CHEBI:58210"/>
    </cofactor>
</comment>
<evidence type="ECO:0000256" key="1">
    <source>
        <dbReference type="ARBA" id="ARBA00001917"/>
    </source>
</evidence>
<evidence type="ECO:0000313" key="11">
    <source>
        <dbReference type="Proteomes" id="UP000254575"/>
    </source>
</evidence>
<organism evidence="10 11">
    <name type="scientific">Suttonella indologenes</name>
    <dbReference type="NCBI Taxonomy" id="13276"/>
    <lineage>
        <taxon>Bacteria</taxon>
        <taxon>Pseudomonadati</taxon>
        <taxon>Pseudomonadota</taxon>
        <taxon>Gammaproteobacteria</taxon>
        <taxon>Cardiobacteriales</taxon>
        <taxon>Cardiobacteriaceae</taxon>
        <taxon>Suttonella</taxon>
    </lineage>
</organism>
<evidence type="ECO:0000256" key="2">
    <source>
        <dbReference type="ARBA" id="ARBA00009881"/>
    </source>
</evidence>
<evidence type="ECO:0000256" key="6">
    <source>
        <dbReference type="ARBA" id="ARBA00023002"/>
    </source>
</evidence>
<gene>
    <name evidence="10" type="ORF">NCTC10717_00153</name>
</gene>
<evidence type="ECO:0000256" key="3">
    <source>
        <dbReference type="ARBA" id="ARBA00022575"/>
    </source>
</evidence>
<keyword evidence="3" id="KW-0216">Detoxification</keyword>
<comment type="catalytic activity">
    <reaction evidence="9">
        <text>3 propionate 3-nitronate + 3 O2 + H2O = 3 3-oxopropanoate + 2 nitrate + nitrite + H2O2 + 3 H(+)</text>
        <dbReference type="Rhea" id="RHEA:57332"/>
        <dbReference type="ChEBI" id="CHEBI:15377"/>
        <dbReference type="ChEBI" id="CHEBI:15378"/>
        <dbReference type="ChEBI" id="CHEBI:15379"/>
        <dbReference type="ChEBI" id="CHEBI:16240"/>
        <dbReference type="ChEBI" id="CHEBI:16301"/>
        <dbReference type="ChEBI" id="CHEBI:17632"/>
        <dbReference type="ChEBI" id="CHEBI:33190"/>
        <dbReference type="ChEBI" id="CHEBI:136067"/>
    </reaction>
</comment>
<dbReference type="Proteomes" id="UP000254575">
    <property type="component" value="Unassembled WGS sequence"/>
</dbReference>
<dbReference type="PANTHER" id="PTHR42747:SF3">
    <property type="entry name" value="NITRONATE MONOOXYGENASE-RELATED"/>
    <property type="match status" value="1"/>
</dbReference>
<dbReference type="Pfam" id="PF03060">
    <property type="entry name" value="NMO"/>
    <property type="match status" value="1"/>
</dbReference>
<dbReference type="RefSeq" id="WP_115217475.1">
    <property type="nucleotide sequence ID" value="NZ_UHIA01000003.1"/>
</dbReference>